<dbReference type="SUPFAM" id="SSF161093">
    <property type="entry name" value="MgtE membrane domain-like"/>
    <property type="match status" value="1"/>
</dbReference>
<keyword evidence="6 9" id="KW-1133">Transmembrane helix</keyword>
<dbReference type="GO" id="GO:0016020">
    <property type="term" value="C:membrane"/>
    <property type="evidence" value="ECO:0007669"/>
    <property type="project" value="UniProtKB-SubCell"/>
</dbReference>
<dbReference type="Gene3D" id="1.10.357.20">
    <property type="entry name" value="SLC41 divalent cation transporters, integral membrane domain"/>
    <property type="match status" value="1"/>
</dbReference>
<evidence type="ECO:0000256" key="7">
    <source>
        <dbReference type="ARBA" id="ARBA00023136"/>
    </source>
</evidence>
<feature type="transmembrane region" description="Helical" evidence="9">
    <location>
        <begin position="194"/>
        <end position="212"/>
    </location>
</feature>
<dbReference type="AlphaFoldDB" id="A0AAE3VTE6"/>
<dbReference type="InterPro" id="IPR006667">
    <property type="entry name" value="SLC41_membr_dom"/>
</dbReference>
<dbReference type="PANTHER" id="PTHR41394:SF5">
    <property type="entry name" value="SLC41A_MGTE INTEGRAL MEMBRANE DOMAIN-CONTAINING PROTEIN"/>
    <property type="match status" value="1"/>
</dbReference>
<keyword evidence="4 9" id="KW-0812">Transmembrane</keyword>
<keyword evidence="5" id="KW-0460">Magnesium</keyword>
<evidence type="ECO:0000256" key="5">
    <source>
        <dbReference type="ARBA" id="ARBA00022842"/>
    </source>
</evidence>
<dbReference type="InterPro" id="IPR000644">
    <property type="entry name" value="CBS_dom"/>
</dbReference>
<evidence type="ECO:0000256" key="8">
    <source>
        <dbReference type="PROSITE-ProRule" id="PRU00703"/>
    </source>
</evidence>
<keyword evidence="3" id="KW-0813">Transport</keyword>
<evidence type="ECO:0000256" key="6">
    <source>
        <dbReference type="ARBA" id="ARBA00022989"/>
    </source>
</evidence>
<reference evidence="11" key="1">
    <citation type="submission" date="2023-07" db="EMBL/GenBank/DDBJ databases">
        <title>Genomic Encyclopedia of Type Strains, Phase IV (KMG-IV): sequencing the most valuable type-strain genomes for metagenomic binning, comparative biology and taxonomic classification.</title>
        <authorList>
            <person name="Goeker M."/>
        </authorList>
    </citation>
    <scope>NUCLEOTIDE SEQUENCE</scope>
    <source>
        <strain evidence="11">DSM 21202</strain>
    </source>
</reference>
<dbReference type="PANTHER" id="PTHR41394">
    <property type="entry name" value="MAGNESIUM TRANSPORTER MGTE"/>
    <property type="match status" value="1"/>
</dbReference>
<dbReference type="GO" id="GO:0008324">
    <property type="term" value="F:monoatomic cation transmembrane transporter activity"/>
    <property type="evidence" value="ECO:0007669"/>
    <property type="project" value="InterPro"/>
</dbReference>
<evidence type="ECO:0000313" key="11">
    <source>
        <dbReference type="EMBL" id="MDQ0317806.1"/>
    </source>
</evidence>
<proteinExistence type="inferred from homology"/>
<dbReference type="InterPro" id="IPR036739">
    <property type="entry name" value="SLC41_membr_dom_sf"/>
</dbReference>
<feature type="domain" description="CBS" evidence="10">
    <location>
        <begin position="83"/>
        <end position="141"/>
    </location>
</feature>
<evidence type="ECO:0000256" key="2">
    <source>
        <dbReference type="ARBA" id="ARBA00009749"/>
    </source>
</evidence>
<sequence length="346" mass="35622">MAPENGSAGNDVVDGVAAILSDRFVQVPEAATCAEAMATFASDGGSGAACEGLVMDASGGVVGLVSLRRLLSVDGTTPVSAVATPAPIVARLSDTAEGVARVMLRTGAVVVPVLEADGRLAGVVFADRANRYLLGELIEDADRFVGIAGEVEDDYLNQTVWRDFRRRVPWVLGLAVAGLAAGYVVHVYEHALDALVILALYMPMVADTGGNVGTQSASLVTRAIAVGSVRIGDFGRILWRESCVSILLAATLFAFAFLKVALISNAADVPAGLTIEGIAVAIALALAVQVVTATLIGALLPLGALAIRQDPALVSGPALTTIVDLTGLILYFSITTWMLGIPFAHT</sequence>
<evidence type="ECO:0000313" key="12">
    <source>
        <dbReference type="Proteomes" id="UP001229244"/>
    </source>
</evidence>
<feature type="transmembrane region" description="Helical" evidence="9">
    <location>
        <begin position="237"/>
        <end position="258"/>
    </location>
</feature>
<dbReference type="Proteomes" id="UP001229244">
    <property type="component" value="Unassembled WGS sequence"/>
</dbReference>
<comment type="subcellular location">
    <subcellularLocation>
        <location evidence="1">Membrane</location>
        <topology evidence="1">Multi-pass membrane protein</topology>
    </subcellularLocation>
</comment>
<organism evidence="11 12">
    <name type="scientific">Amorphus orientalis</name>
    <dbReference type="NCBI Taxonomy" id="649198"/>
    <lineage>
        <taxon>Bacteria</taxon>
        <taxon>Pseudomonadati</taxon>
        <taxon>Pseudomonadota</taxon>
        <taxon>Alphaproteobacteria</taxon>
        <taxon>Hyphomicrobiales</taxon>
        <taxon>Amorphaceae</taxon>
        <taxon>Amorphus</taxon>
    </lineage>
</organism>
<protein>
    <submittedName>
        <fullName evidence="11">Magnesium transporter</fullName>
    </submittedName>
</protein>
<dbReference type="EMBL" id="JAUSUL010000009">
    <property type="protein sequence ID" value="MDQ0317806.1"/>
    <property type="molecule type" value="Genomic_DNA"/>
</dbReference>
<dbReference type="Pfam" id="PF01769">
    <property type="entry name" value="MgtE"/>
    <property type="match status" value="1"/>
</dbReference>
<evidence type="ECO:0000256" key="9">
    <source>
        <dbReference type="SAM" id="Phobius"/>
    </source>
</evidence>
<evidence type="ECO:0000259" key="10">
    <source>
        <dbReference type="PROSITE" id="PS51371"/>
    </source>
</evidence>
<gene>
    <name evidence="11" type="ORF">J2S73_004293</name>
</gene>
<feature type="transmembrane region" description="Helical" evidence="9">
    <location>
        <begin position="168"/>
        <end position="188"/>
    </location>
</feature>
<accession>A0AAE3VTE6</accession>
<dbReference type="SUPFAM" id="SSF54631">
    <property type="entry name" value="CBS-domain pair"/>
    <property type="match status" value="1"/>
</dbReference>
<keyword evidence="7 9" id="KW-0472">Membrane</keyword>
<dbReference type="Pfam" id="PF00571">
    <property type="entry name" value="CBS"/>
    <property type="match status" value="2"/>
</dbReference>
<keyword evidence="12" id="KW-1185">Reference proteome</keyword>
<dbReference type="RefSeq" id="WP_306887733.1">
    <property type="nucleotide sequence ID" value="NZ_JAUSUL010000009.1"/>
</dbReference>
<keyword evidence="8" id="KW-0129">CBS domain</keyword>
<comment type="similarity">
    <text evidence="2">Belongs to the SLC41A transporter family.</text>
</comment>
<comment type="caution">
    <text evidence="11">The sequence shown here is derived from an EMBL/GenBank/DDBJ whole genome shotgun (WGS) entry which is preliminary data.</text>
</comment>
<evidence type="ECO:0000256" key="3">
    <source>
        <dbReference type="ARBA" id="ARBA00022448"/>
    </source>
</evidence>
<evidence type="ECO:0000256" key="1">
    <source>
        <dbReference type="ARBA" id="ARBA00004141"/>
    </source>
</evidence>
<feature type="transmembrane region" description="Helical" evidence="9">
    <location>
        <begin position="278"/>
        <end position="300"/>
    </location>
</feature>
<evidence type="ECO:0000256" key="4">
    <source>
        <dbReference type="ARBA" id="ARBA00022692"/>
    </source>
</evidence>
<name>A0AAE3VTE6_9HYPH</name>
<feature type="transmembrane region" description="Helical" evidence="9">
    <location>
        <begin position="312"/>
        <end position="334"/>
    </location>
</feature>
<dbReference type="Gene3D" id="3.10.580.10">
    <property type="entry name" value="CBS-domain"/>
    <property type="match status" value="1"/>
</dbReference>
<dbReference type="PROSITE" id="PS51371">
    <property type="entry name" value="CBS"/>
    <property type="match status" value="1"/>
</dbReference>
<dbReference type="InterPro" id="IPR046342">
    <property type="entry name" value="CBS_dom_sf"/>
</dbReference>